<proteinExistence type="predicted"/>
<dbReference type="PANTHER" id="PTHR10155:SF10">
    <property type="entry name" value="PI3K21B, ISOFORM B"/>
    <property type="match status" value="1"/>
</dbReference>
<dbReference type="FunFam" id="3.30.505.10:FF:000080">
    <property type="entry name" value="Pi3K21B, isoform C"/>
    <property type="match status" value="1"/>
</dbReference>
<dbReference type="InterPro" id="IPR000980">
    <property type="entry name" value="SH2"/>
</dbReference>
<dbReference type="GO" id="GO:0046935">
    <property type="term" value="F:1-phosphatidylinositol-3-kinase regulator activity"/>
    <property type="evidence" value="ECO:0007669"/>
    <property type="project" value="TreeGrafter"/>
</dbReference>
<dbReference type="Gene3D" id="3.30.505.10">
    <property type="entry name" value="SH2 domain"/>
    <property type="match status" value="2"/>
</dbReference>
<gene>
    <name evidence="5" type="ORF">Dbus_chr2Lg1055</name>
</gene>
<dbReference type="PRINTS" id="PR00401">
    <property type="entry name" value="SH2DOMAIN"/>
</dbReference>
<evidence type="ECO:0000259" key="4">
    <source>
        <dbReference type="PROSITE" id="PS50001"/>
    </source>
</evidence>
<organism evidence="5 6">
    <name type="scientific">Drosophila busckii</name>
    <name type="common">Fruit fly</name>
    <dbReference type="NCBI Taxonomy" id="30019"/>
    <lineage>
        <taxon>Eukaryota</taxon>
        <taxon>Metazoa</taxon>
        <taxon>Ecdysozoa</taxon>
        <taxon>Arthropoda</taxon>
        <taxon>Hexapoda</taxon>
        <taxon>Insecta</taxon>
        <taxon>Pterygota</taxon>
        <taxon>Neoptera</taxon>
        <taxon>Endopterygota</taxon>
        <taxon>Diptera</taxon>
        <taxon>Brachycera</taxon>
        <taxon>Muscomorpha</taxon>
        <taxon>Ephydroidea</taxon>
        <taxon>Drosophilidae</taxon>
        <taxon>Drosophila</taxon>
    </lineage>
</organism>
<dbReference type="AlphaFoldDB" id="A0A0M4EQE6"/>
<evidence type="ECO:0000256" key="2">
    <source>
        <dbReference type="PROSITE-ProRule" id="PRU00191"/>
    </source>
</evidence>
<name>A0A0M4EQE6_DROBS</name>
<evidence type="ECO:0000313" key="6">
    <source>
        <dbReference type="Proteomes" id="UP000494163"/>
    </source>
</evidence>
<dbReference type="SUPFAM" id="SSF55550">
    <property type="entry name" value="SH2 domain"/>
    <property type="match status" value="2"/>
</dbReference>
<dbReference type="SMR" id="A0A0M4EQE6"/>
<reference evidence="5 6" key="1">
    <citation type="submission" date="2015-08" db="EMBL/GenBank/DDBJ databases">
        <title>Ancestral chromatin configuration constrains chromatin evolution on differentiating sex chromosomes in Drosophila.</title>
        <authorList>
            <person name="Zhou Q."/>
            <person name="Bachtrog D."/>
        </authorList>
    </citation>
    <scope>NUCLEOTIDE SEQUENCE [LARGE SCALE GENOMIC DNA]</scope>
    <source>
        <tissue evidence="5">Whole larvae</tissue>
    </source>
</reference>
<dbReference type="GO" id="GO:0005942">
    <property type="term" value="C:phosphatidylinositol 3-kinase complex"/>
    <property type="evidence" value="ECO:0007669"/>
    <property type="project" value="TreeGrafter"/>
</dbReference>
<dbReference type="OMA" id="KICHING"/>
<dbReference type="PRINTS" id="PR00678">
    <property type="entry name" value="PI3KINASEP85"/>
</dbReference>
<dbReference type="Pfam" id="PF00017">
    <property type="entry name" value="SH2"/>
    <property type="match status" value="2"/>
</dbReference>
<dbReference type="FunFam" id="3.30.505.10:FF:000100">
    <property type="entry name" value="phosphatidylinositol 3-kinase regulatory subunit gamma"/>
    <property type="match status" value="1"/>
</dbReference>
<dbReference type="InterPro" id="IPR032498">
    <property type="entry name" value="PI3K_P85_iSH2"/>
</dbReference>
<dbReference type="PANTHER" id="PTHR10155">
    <property type="entry name" value="PHOSPHATIDYLINOSITOL 3-KINASE REGULATORY SUBUNIT"/>
    <property type="match status" value="1"/>
</dbReference>
<keyword evidence="1 2" id="KW-0727">SH2 domain</keyword>
<protein>
    <submittedName>
        <fullName evidence="5">Pi3K21B</fullName>
    </submittedName>
</protein>
<feature type="domain" description="SH2" evidence="4">
    <location>
        <begin position="328"/>
        <end position="427"/>
    </location>
</feature>
<feature type="domain" description="SH2" evidence="4">
    <location>
        <begin position="25"/>
        <end position="119"/>
    </location>
</feature>
<dbReference type="GO" id="GO:0046854">
    <property type="term" value="P:phosphatidylinositol phosphate biosynthetic process"/>
    <property type="evidence" value="ECO:0007669"/>
    <property type="project" value="TreeGrafter"/>
</dbReference>
<dbReference type="OrthoDB" id="3175255at2759"/>
<dbReference type="PROSITE" id="PS50001">
    <property type="entry name" value="SH2"/>
    <property type="match status" value="2"/>
</dbReference>
<evidence type="ECO:0000256" key="1">
    <source>
        <dbReference type="ARBA" id="ARBA00022999"/>
    </source>
</evidence>
<keyword evidence="6" id="KW-1185">Reference proteome</keyword>
<dbReference type="Proteomes" id="UP000494163">
    <property type="component" value="Chromosome 2L"/>
</dbReference>
<feature type="region of interest" description="Disordered" evidence="3">
    <location>
        <begin position="441"/>
        <end position="500"/>
    </location>
</feature>
<evidence type="ECO:0000313" key="5">
    <source>
        <dbReference type="EMBL" id="ALC38970.1"/>
    </source>
</evidence>
<dbReference type="EMBL" id="CP012523">
    <property type="protein sequence ID" value="ALC38970.1"/>
    <property type="molecule type" value="Genomic_DNA"/>
</dbReference>
<evidence type="ECO:0000256" key="3">
    <source>
        <dbReference type="SAM" id="MobiDB-lite"/>
    </source>
</evidence>
<accession>A0A0M4EQE6</accession>
<dbReference type="Gene3D" id="1.10.287.1490">
    <property type="match status" value="1"/>
</dbReference>
<feature type="compositionally biased region" description="Low complexity" evidence="3">
    <location>
        <begin position="466"/>
        <end position="488"/>
    </location>
</feature>
<dbReference type="Pfam" id="PF16454">
    <property type="entry name" value="PI3K_P85_iSH2"/>
    <property type="match status" value="1"/>
</dbReference>
<feature type="compositionally biased region" description="Gly residues" evidence="3">
    <location>
        <begin position="491"/>
        <end position="500"/>
    </location>
</feature>
<dbReference type="InterPro" id="IPR036860">
    <property type="entry name" value="SH2_dom_sf"/>
</dbReference>
<dbReference type="STRING" id="30019.A0A0M4EQE6"/>
<sequence>MRPQAPSTLLHETKKGELRRADAPWYWGNITREETKNHLFGTPDGSFLVRDAQTKKGEYTLTLMKDGNEKLIKICRINGMYGFNEKDTFPSVVEIINYYMVNSLGVYNKTLDITLSNPIYCPHDDNEVQPQGDMRSLSDDLIRYSQLLLQQKQQLDQKKTSFNAIREELIEQKQNQGAFVQAEKMIRSQIAILESFMKVPPVNANGTGSCAASAANVSCSTRQEEHEHMRENLSKLKAHLEIILSKESSLNMYIKMRKEEEQLLERQINATKPEIQELLMRKDKHVERLKSFGLTEDDLNTILDVGYDDWKDHYEKVSNLPHRNESSWLLKDCKRSDAEELLKGAPTGTFLIRARDVGHYALSIVCHQAQAGLPDIHHCIIFEQDTGFGFAAPYNIYPTLNSLVEHYACNSLEEHNDVLTTVLRLPVYYWIQNKQLVLEQELPPPPTANIPIPASSRAREREDEATSSSSSLLSSSETKTPPTSISPSNFGGSGGGGGGQ</sequence>
<dbReference type="SMART" id="SM00252">
    <property type="entry name" value="SH2"/>
    <property type="match status" value="2"/>
</dbReference>